<dbReference type="EMBL" id="JAPFQP010000004">
    <property type="protein sequence ID" value="MCX2720598.1"/>
    <property type="molecule type" value="Genomic_DNA"/>
</dbReference>
<feature type="domain" description="Nudix hydrolase" evidence="4">
    <location>
        <begin position="125"/>
        <end position="270"/>
    </location>
</feature>
<comment type="caution">
    <text evidence="5">The sequence shown here is derived from an EMBL/GenBank/DDBJ whole genome shotgun (WGS) entry which is preliminary data.</text>
</comment>
<sequence length="270" mass="30500">MLLKKQENREPKKANPLIGLLLFLISIILFILTVPLGFAYGVAYKLVTKGLTGLGEYSLKIAISIDQLGNVIMQHLLNLLWIGKGGYKFGNRDETISSALGRNKVLGTLTGFGKLTDKILDRIDPNHSLNSIDYYIEPTEHIIDKVAWICIVDKKMLCVRSKGKNLFYIPGGKKEPGENDEQTVLREIGEELNVNLDPVSLVFVKVFEAPADMQFPGAIVRMHCYKARFNGELQAKSEIAELQWLSYEERYRLSPAGQMVFHYHRARGEM</sequence>
<feature type="transmembrane region" description="Helical" evidence="3">
    <location>
        <begin position="20"/>
        <end position="41"/>
    </location>
</feature>
<dbReference type="InterPro" id="IPR015797">
    <property type="entry name" value="NUDIX_hydrolase-like_dom_sf"/>
</dbReference>
<evidence type="ECO:0000313" key="6">
    <source>
        <dbReference type="Proteomes" id="UP001207116"/>
    </source>
</evidence>
<keyword evidence="3" id="KW-0472">Membrane</keyword>
<dbReference type="InterPro" id="IPR020084">
    <property type="entry name" value="NUDIX_hydrolase_CS"/>
</dbReference>
<evidence type="ECO:0000313" key="5">
    <source>
        <dbReference type="EMBL" id="MCX2720598.1"/>
    </source>
</evidence>
<dbReference type="SUPFAM" id="SSF55811">
    <property type="entry name" value="Nudix"/>
    <property type="match status" value="1"/>
</dbReference>
<dbReference type="Proteomes" id="UP001207116">
    <property type="component" value="Unassembled WGS sequence"/>
</dbReference>
<proteinExistence type="predicted"/>
<keyword evidence="3" id="KW-0812">Transmembrane</keyword>
<keyword evidence="3" id="KW-1133">Transmembrane helix</keyword>
<keyword evidence="6" id="KW-1185">Reference proteome</keyword>
<evidence type="ECO:0000256" key="2">
    <source>
        <dbReference type="ARBA" id="ARBA00022801"/>
    </source>
</evidence>
<dbReference type="CDD" id="cd04690">
    <property type="entry name" value="NUDIX_Hydrolase"/>
    <property type="match status" value="1"/>
</dbReference>
<reference evidence="5" key="1">
    <citation type="submission" date="2022-11" db="EMBL/GenBank/DDBJ databases">
        <title>The characterization of three novel Bacteroidetes species and genomic analysis of their roles in tidal elemental geochemical cycles.</title>
        <authorList>
            <person name="Ma K.-J."/>
        </authorList>
    </citation>
    <scope>NUCLEOTIDE SEQUENCE</scope>
    <source>
        <strain evidence="5">M415</strain>
    </source>
</reference>
<dbReference type="RefSeq" id="WP_266014991.1">
    <property type="nucleotide sequence ID" value="NZ_JAPFQP010000004.1"/>
</dbReference>
<dbReference type="PANTHER" id="PTHR43046:SF14">
    <property type="entry name" value="MUTT_NUDIX FAMILY PROTEIN"/>
    <property type="match status" value="1"/>
</dbReference>
<dbReference type="GO" id="GO:0016787">
    <property type="term" value="F:hydrolase activity"/>
    <property type="evidence" value="ECO:0007669"/>
    <property type="project" value="UniProtKB-KW"/>
</dbReference>
<protein>
    <submittedName>
        <fullName evidence="5">NUDIX domain-containing protein</fullName>
    </submittedName>
</protein>
<dbReference type="Gene3D" id="3.90.79.10">
    <property type="entry name" value="Nucleoside Triphosphate Pyrophosphohydrolase"/>
    <property type="match status" value="1"/>
</dbReference>
<gene>
    <name evidence="5" type="ORF">OO016_13370</name>
</gene>
<comment type="cofactor">
    <cofactor evidence="1">
        <name>Mg(2+)</name>
        <dbReference type="ChEBI" id="CHEBI:18420"/>
    </cofactor>
</comment>
<accession>A0AAE3MNE4</accession>
<evidence type="ECO:0000259" key="4">
    <source>
        <dbReference type="PROSITE" id="PS51462"/>
    </source>
</evidence>
<evidence type="ECO:0000256" key="1">
    <source>
        <dbReference type="ARBA" id="ARBA00001946"/>
    </source>
</evidence>
<organism evidence="5 6">
    <name type="scientific">Lentiprolixibacter aurantiacus</name>
    <dbReference type="NCBI Taxonomy" id="2993939"/>
    <lineage>
        <taxon>Bacteria</taxon>
        <taxon>Pseudomonadati</taxon>
        <taxon>Bacteroidota</taxon>
        <taxon>Flavobacteriia</taxon>
        <taxon>Flavobacteriales</taxon>
        <taxon>Flavobacteriaceae</taxon>
        <taxon>Lentiprolixibacter</taxon>
    </lineage>
</organism>
<dbReference type="AlphaFoldDB" id="A0AAE3MNE4"/>
<dbReference type="PROSITE" id="PS51462">
    <property type="entry name" value="NUDIX"/>
    <property type="match status" value="1"/>
</dbReference>
<keyword evidence="2" id="KW-0378">Hydrolase</keyword>
<dbReference type="InterPro" id="IPR000086">
    <property type="entry name" value="NUDIX_hydrolase_dom"/>
</dbReference>
<dbReference type="PROSITE" id="PS00893">
    <property type="entry name" value="NUDIX_BOX"/>
    <property type="match status" value="1"/>
</dbReference>
<dbReference type="Pfam" id="PF00293">
    <property type="entry name" value="NUDIX"/>
    <property type="match status" value="1"/>
</dbReference>
<dbReference type="PANTHER" id="PTHR43046">
    <property type="entry name" value="GDP-MANNOSE MANNOSYL HYDROLASE"/>
    <property type="match status" value="1"/>
</dbReference>
<name>A0AAE3MNE4_9FLAO</name>
<evidence type="ECO:0000256" key="3">
    <source>
        <dbReference type="SAM" id="Phobius"/>
    </source>
</evidence>